<dbReference type="AlphaFoldDB" id="A0A7W9BBS4"/>
<keyword evidence="1" id="KW-0067">ATP-binding</keyword>
<dbReference type="PROSITE" id="PS50975">
    <property type="entry name" value="ATP_GRASP"/>
    <property type="match status" value="1"/>
</dbReference>
<dbReference type="Gene3D" id="3.40.50.20">
    <property type="match status" value="1"/>
</dbReference>
<dbReference type="SUPFAM" id="SSF56059">
    <property type="entry name" value="Glutathione synthetase ATP-binding domain-like"/>
    <property type="match status" value="1"/>
</dbReference>
<dbReference type="InterPro" id="IPR013815">
    <property type="entry name" value="ATP_grasp_subdomain_1"/>
</dbReference>
<keyword evidence="3" id="KW-0436">Ligase</keyword>
<reference evidence="3 4" key="1">
    <citation type="submission" date="2020-08" db="EMBL/GenBank/DDBJ databases">
        <title>Genomic Encyclopedia of Type Strains, Phase IV (KMG-IV): sequencing the most valuable type-strain genomes for metagenomic binning, comparative biology and taxonomic classification.</title>
        <authorList>
            <person name="Goeker M."/>
        </authorList>
    </citation>
    <scope>NUCLEOTIDE SEQUENCE [LARGE SCALE GENOMIC DNA]</scope>
    <source>
        <strain evidence="3 4">DSM 100044</strain>
    </source>
</reference>
<dbReference type="RefSeq" id="WP_184055494.1">
    <property type="nucleotide sequence ID" value="NZ_JACIJK010000003.1"/>
</dbReference>
<protein>
    <submittedName>
        <fullName evidence="3">Carbamoyl-phosphate synthase large subunit</fullName>
        <ecNumber evidence="3">6.3.5.5</ecNumber>
    </submittedName>
</protein>
<name>A0A7W9BBS4_9SPHN</name>
<dbReference type="GO" id="GO:0005524">
    <property type="term" value="F:ATP binding"/>
    <property type="evidence" value="ECO:0007669"/>
    <property type="project" value="UniProtKB-UniRule"/>
</dbReference>
<dbReference type="InterPro" id="IPR048764">
    <property type="entry name" value="PylC_N"/>
</dbReference>
<dbReference type="Gene3D" id="3.30.470.20">
    <property type="entry name" value="ATP-grasp fold, B domain"/>
    <property type="match status" value="1"/>
</dbReference>
<keyword evidence="1" id="KW-0547">Nucleotide-binding</keyword>
<evidence type="ECO:0000259" key="2">
    <source>
        <dbReference type="PROSITE" id="PS50975"/>
    </source>
</evidence>
<dbReference type="Proteomes" id="UP000546200">
    <property type="component" value="Unassembled WGS sequence"/>
</dbReference>
<organism evidence="3 4">
    <name type="scientific">Sphingomonas aerophila</name>
    <dbReference type="NCBI Taxonomy" id="1344948"/>
    <lineage>
        <taxon>Bacteria</taxon>
        <taxon>Pseudomonadati</taxon>
        <taxon>Pseudomonadota</taxon>
        <taxon>Alphaproteobacteria</taxon>
        <taxon>Sphingomonadales</taxon>
        <taxon>Sphingomonadaceae</taxon>
        <taxon>Sphingomonas</taxon>
    </lineage>
</organism>
<dbReference type="Gene3D" id="3.30.1490.20">
    <property type="entry name" value="ATP-grasp fold, A domain"/>
    <property type="match status" value="1"/>
</dbReference>
<keyword evidence="4" id="KW-1185">Reference proteome</keyword>
<feature type="domain" description="ATP-grasp" evidence="2">
    <location>
        <begin position="127"/>
        <end position="300"/>
    </location>
</feature>
<proteinExistence type="predicted"/>
<gene>
    <name evidence="3" type="ORF">FHS94_001128</name>
</gene>
<accession>A0A7W9BBS4</accession>
<dbReference type="GO" id="GO:0004088">
    <property type="term" value="F:carbamoyl-phosphate synthase (glutamine-hydrolyzing) activity"/>
    <property type="evidence" value="ECO:0007669"/>
    <property type="project" value="UniProtKB-EC"/>
</dbReference>
<sequence length="325" mass="35349">MGGGNGTHRILISSAGRRVALLRCFQAAGRELGIDLRILACDLDPQWSAACLEADAAFATPPAGSDEFVETMLALCERERVALVVPTIDTELIAYAHAAHRFEAIGTHVAIGSPALVEMARDKYETARFLAAAGVTSPRTARAAEIVGDGADWSWPLLAKPRHGSSSRGIAAVSCPSELAALDRQEPYIVQEMLRGREFTVSLYFDREGTLRCAIPHERLRVRAGEVEKGVTIRHPGLEDAARRLAAALPAPRGVKCFQAIMPPDEEPSVFEINARFGGGYPLAHRAGATFARWLLEERFGRQSTATNDWEASVKMLRFDDAVFL</sequence>
<dbReference type="GO" id="GO:0046872">
    <property type="term" value="F:metal ion binding"/>
    <property type="evidence" value="ECO:0007669"/>
    <property type="project" value="InterPro"/>
</dbReference>
<dbReference type="EC" id="6.3.5.5" evidence="3"/>
<dbReference type="Pfam" id="PF02655">
    <property type="entry name" value="ATP-grasp_3"/>
    <property type="match status" value="1"/>
</dbReference>
<evidence type="ECO:0000256" key="1">
    <source>
        <dbReference type="PROSITE-ProRule" id="PRU00409"/>
    </source>
</evidence>
<comment type="caution">
    <text evidence="3">The sequence shown here is derived from an EMBL/GenBank/DDBJ whole genome shotgun (WGS) entry which is preliminary data.</text>
</comment>
<dbReference type="EMBL" id="JACIJK010000003">
    <property type="protein sequence ID" value="MBB5714297.1"/>
    <property type="molecule type" value="Genomic_DNA"/>
</dbReference>
<evidence type="ECO:0000313" key="3">
    <source>
        <dbReference type="EMBL" id="MBB5714297.1"/>
    </source>
</evidence>
<dbReference type="InterPro" id="IPR003806">
    <property type="entry name" value="ATP-grasp_PylC-type"/>
</dbReference>
<dbReference type="InterPro" id="IPR011761">
    <property type="entry name" value="ATP-grasp"/>
</dbReference>
<evidence type="ECO:0000313" key="4">
    <source>
        <dbReference type="Proteomes" id="UP000546200"/>
    </source>
</evidence>
<dbReference type="Pfam" id="PF21360">
    <property type="entry name" value="PylC-like_N"/>
    <property type="match status" value="1"/>
</dbReference>